<evidence type="ECO:0000313" key="2">
    <source>
        <dbReference type="EMBL" id="CAD7393568.1"/>
    </source>
</evidence>
<accession>A0A7R9GQC4</accession>
<dbReference type="EMBL" id="OC316748">
    <property type="protein sequence ID" value="CAD7393568.1"/>
    <property type="molecule type" value="Genomic_DNA"/>
</dbReference>
<feature type="region of interest" description="Disordered" evidence="1">
    <location>
        <begin position="310"/>
        <end position="365"/>
    </location>
</feature>
<gene>
    <name evidence="2" type="ORF">TCEB3V08_LOCUS1537</name>
</gene>
<sequence>MGGTARQDGTDLRGSRGIPKPWKVGGLDPPLVYAIECYNMGEMCLMGYRFIILDGAFLVHTPSIKRRSDITIERTAWRRPHERRNIKMYEIWTEARSHDEGEENYEFYETVGRIKVEDFDTVWTEVGSIDEAEVAEPRPKHADRGLPFGDHWTRLLETERSEFNSGQVDLGRHSAREDNCASKVNCYRSLLVRGNDGGGRNILGNSPLPIPLDHNKYFSSHPRVYEKDTKSLYGTVHFTVPATWCLTVVRMRTKEGVGKEVGTASYTNIYAGFTHEAMLVALGPVKKRENVQNPTQHHRRTVKRARLLPLAGAEKSRRTQASRWTCVGSPPATIRSPQGGRRQYKTKSGSCVPLTGTYDKRAGSS</sequence>
<organism evidence="2">
    <name type="scientific">Timema cristinae</name>
    <name type="common">Walking stick</name>
    <dbReference type="NCBI Taxonomy" id="61476"/>
    <lineage>
        <taxon>Eukaryota</taxon>
        <taxon>Metazoa</taxon>
        <taxon>Ecdysozoa</taxon>
        <taxon>Arthropoda</taxon>
        <taxon>Hexapoda</taxon>
        <taxon>Insecta</taxon>
        <taxon>Pterygota</taxon>
        <taxon>Neoptera</taxon>
        <taxon>Polyneoptera</taxon>
        <taxon>Phasmatodea</taxon>
        <taxon>Timematodea</taxon>
        <taxon>Timematoidea</taxon>
        <taxon>Timematidae</taxon>
        <taxon>Timema</taxon>
    </lineage>
</organism>
<proteinExistence type="predicted"/>
<reference evidence="2" key="1">
    <citation type="submission" date="2020-11" db="EMBL/GenBank/DDBJ databases">
        <authorList>
            <person name="Tran Van P."/>
        </authorList>
    </citation>
    <scope>NUCLEOTIDE SEQUENCE</scope>
</reference>
<evidence type="ECO:0000256" key="1">
    <source>
        <dbReference type="SAM" id="MobiDB-lite"/>
    </source>
</evidence>
<dbReference type="AlphaFoldDB" id="A0A7R9GQC4"/>
<protein>
    <submittedName>
        <fullName evidence="2">Uncharacterized protein</fullName>
    </submittedName>
</protein>
<name>A0A7R9GQC4_TIMCR</name>